<keyword evidence="2" id="KW-0812">Transmembrane</keyword>
<keyword evidence="2" id="KW-1133">Transmembrane helix</keyword>
<dbReference type="Proteomes" id="UP000650524">
    <property type="component" value="Unassembled WGS sequence"/>
</dbReference>
<dbReference type="GO" id="GO:0004222">
    <property type="term" value="F:metalloendopeptidase activity"/>
    <property type="evidence" value="ECO:0007669"/>
    <property type="project" value="TreeGrafter"/>
</dbReference>
<dbReference type="CDD" id="cd12797">
    <property type="entry name" value="M23_peptidase"/>
    <property type="match status" value="1"/>
</dbReference>
<keyword evidence="1" id="KW-0732">Signal</keyword>
<dbReference type="EMBL" id="JACNJD010000253">
    <property type="protein sequence ID" value="MBC8178064.1"/>
    <property type="molecule type" value="Genomic_DNA"/>
</dbReference>
<protein>
    <submittedName>
        <fullName evidence="4">M23 family metallopeptidase</fullName>
    </submittedName>
</protein>
<dbReference type="SUPFAM" id="SSF51261">
    <property type="entry name" value="Duplicated hybrid motif"/>
    <property type="match status" value="1"/>
</dbReference>
<proteinExistence type="predicted"/>
<reference evidence="4 5" key="1">
    <citation type="submission" date="2020-08" db="EMBL/GenBank/DDBJ databases">
        <title>Bridging the membrane lipid divide: bacteria of the FCB group superphylum have the potential to synthesize archaeal ether lipids.</title>
        <authorList>
            <person name="Villanueva L."/>
            <person name="Von Meijenfeldt F.A.B."/>
            <person name="Westbye A.B."/>
            <person name="Yadav S."/>
            <person name="Hopmans E.C."/>
            <person name="Dutilh B.E."/>
            <person name="Sinninghe Damste J.S."/>
        </authorList>
    </citation>
    <scope>NUCLEOTIDE SEQUENCE [LARGE SCALE GENOMIC DNA]</scope>
    <source>
        <strain evidence="4">NIOZ-UU27</strain>
    </source>
</reference>
<gene>
    <name evidence="4" type="ORF">H8E19_11725</name>
</gene>
<evidence type="ECO:0000256" key="2">
    <source>
        <dbReference type="SAM" id="Phobius"/>
    </source>
</evidence>
<keyword evidence="2" id="KW-0472">Membrane</keyword>
<name>A0A8J6N264_9DELT</name>
<feature type="transmembrane region" description="Helical" evidence="2">
    <location>
        <begin position="9"/>
        <end position="31"/>
    </location>
</feature>
<evidence type="ECO:0000313" key="4">
    <source>
        <dbReference type="EMBL" id="MBC8178064.1"/>
    </source>
</evidence>
<dbReference type="AlphaFoldDB" id="A0A8J6N264"/>
<organism evidence="4 5">
    <name type="scientific">Candidatus Desulfacyla euxinica</name>
    <dbReference type="NCBI Taxonomy" id="2841693"/>
    <lineage>
        <taxon>Bacteria</taxon>
        <taxon>Deltaproteobacteria</taxon>
        <taxon>Candidatus Desulfacyla</taxon>
    </lineage>
</organism>
<sequence length="455" mass="51616">MGKKRNTGLILALISILVALGFLSWFLIVIFESEKPQIELAPIPDFLAEKQEITLTITDMKRGLRKVKVSVKQGGRNIIILDKMFPFEGLLNREGTHRFETKFSIDPSILNLAQGRIDLQVHVWDYSRRSGGDGNLSTSEHKMIIDTIPPAIRAVSRLHYVNRGGSGLVVYQTSSDSVKSGLFVNDFFFPGFPAAEEMQEGMHVCYFGIPLDIKRKAEIYLWAEDKAGNRSKAKFYCRIRKKRFRTDKIKITDRFLKQIFPYFSSYLKEAAGEDIVKFLKINQDLRRENAKTFYNLRTETSPTRLWDGVWLRLKNAANMARFGDKRTYYYKGKRIDEQVHMGVDLASLANSDVQAANNGRVIFAERLGIYGLTVVLDHGQGLASTYSHLSSIGVQLGQDVKKGERIGSTGQTGLAGGDHLHFGVMVSGLFVNPVEWWDNHWIQDNIMKKLALLNR</sequence>
<dbReference type="Pfam" id="PF01551">
    <property type="entry name" value="Peptidase_M23"/>
    <property type="match status" value="1"/>
</dbReference>
<feature type="domain" description="M23ase beta-sheet core" evidence="3">
    <location>
        <begin position="339"/>
        <end position="433"/>
    </location>
</feature>
<accession>A0A8J6N264</accession>
<evidence type="ECO:0000256" key="1">
    <source>
        <dbReference type="ARBA" id="ARBA00022729"/>
    </source>
</evidence>
<dbReference type="InterPro" id="IPR050570">
    <property type="entry name" value="Cell_wall_metabolism_enzyme"/>
</dbReference>
<evidence type="ECO:0000313" key="5">
    <source>
        <dbReference type="Proteomes" id="UP000650524"/>
    </source>
</evidence>
<dbReference type="PANTHER" id="PTHR21666">
    <property type="entry name" value="PEPTIDASE-RELATED"/>
    <property type="match status" value="1"/>
</dbReference>
<comment type="caution">
    <text evidence="4">The sequence shown here is derived from an EMBL/GenBank/DDBJ whole genome shotgun (WGS) entry which is preliminary data.</text>
</comment>
<dbReference type="InterPro" id="IPR011055">
    <property type="entry name" value="Dup_hybrid_motif"/>
</dbReference>
<dbReference type="Gene3D" id="2.70.70.10">
    <property type="entry name" value="Glucose Permease (Domain IIA)"/>
    <property type="match status" value="1"/>
</dbReference>
<dbReference type="InterPro" id="IPR016047">
    <property type="entry name" value="M23ase_b-sheet_dom"/>
</dbReference>
<dbReference type="PANTHER" id="PTHR21666:SF289">
    <property type="entry name" value="L-ALA--D-GLU ENDOPEPTIDASE"/>
    <property type="match status" value="1"/>
</dbReference>
<evidence type="ECO:0000259" key="3">
    <source>
        <dbReference type="Pfam" id="PF01551"/>
    </source>
</evidence>